<dbReference type="AlphaFoldDB" id="A0A6N2SEB9"/>
<evidence type="ECO:0000256" key="4">
    <source>
        <dbReference type="ARBA" id="ARBA00022692"/>
    </source>
</evidence>
<feature type="region of interest" description="Disordered" evidence="10">
    <location>
        <begin position="40"/>
        <end position="66"/>
    </location>
</feature>
<dbReference type="HAMAP" id="MF_00236">
    <property type="entry name" value="TatA_E"/>
    <property type="match status" value="1"/>
</dbReference>
<keyword evidence="4 9" id="KW-0812">Transmembrane</keyword>
<comment type="similarity">
    <text evidence="9">Belongs to the TatA/E family.</text>
</comment>
<feature type="compositionally biased region" description="Low complexity" evidence="10">
    <location>
        <begin position="44"/>
        <end position="58"/>
    </location>
</feature>
<dbReference type="GO" id="GO:0008320">
    <property type="term" value="F:protein transmembrane transporter activity"/>
    <property type="evidence" value="ECO:0007669"/>
    <property type="project" value="UniProtKB-UniRule"/>
</dbReference>
<evidence type="ECO:0000256" key="5">
    <source>
        <dbReference type="ARBA" id="ARBA00022927"/>
    </source>
</evidence>
<evidence type="ECO:0000256" key="7">
    <source>
        <dbReference type="ARBA" id="ARBA00023010"/>
    </source>
</evidence>
<name>A0A6N2SEB9_9ACTO</name>
<protein>
    <recommendedName>
        <fullName evidence="9">Sec-independent protein translocase protein TatA</fullName>
    </recommendedName>
</protein>
<dbReference type="GO" id="GO:0033281">
    <property type="term" value="C:TAT protein transport complex"/>
    <property type="evidence" value="ECO:0007669"/>
    <property type="project" value="UniProtKB-UniRule"/>
</dbReference>
<dbReference type="Pfam" id="PF02416">
    <property type="entry name" value="TatA_B_E"/>
    <property type="match status" value="1"/>
</dbReference>
<evidence type="ECO:0000256" key="9">
    <source>
        <dbReference type="HAMAP-Rule" id="MF_00236"/>
    </source>
</evidence>
<gene>
    <name evidence="9" type="primary">tatA</name>
    <name evidence="11" type="ORF">AOLFYP35_00836</name>
</gene>
<keyword evidence="7 9" id="KW-0811">Translocation</keyword>
<keyword evidence="2 9" id="KW-0813">Transport</keyword>
<evidence type="ECO:0000256" key="3">
    <source>
        <dbReference type="ARBA" id="ARBA00022475"/>
    </source>
</evidence>
<evidence type="ECO:0000313" key="11">
    <source>
        <dbReference type="EMBL" id="VYS92043.1"/>
    </source>
</evidence>
<keyword evidence="5 9" id="KW-0653">Protein transport</keyword>
<proteinExistence type="inferred from homology"/>
<evidence type="ECO:0000256" key="10">
    <source>
        <dbReference type="SAM" id="MobiDB-lite"/>
    </source>
</evidence>
<sequence length="66" mass="7271">MRPIHWIIVLIVVLVLFGAQKLPDLARSIGKSAKILKEEMNDLSQDSSSTSEQTSTSEPENTDSSK</sequence>
<comment type="function">
    <text evidence="9">Part of the twin-arginine translocation (Tat) system that transports large folded proteins containing a characteristic twin-arginine motif in their signal peptide across membranes. TatA could form the protein-conducting channel of the Tat system.</text>
</comment>
<keyword evidence="3 9" id="KW-1003">Cell membrane</keyword>
<evidence type="ECO:0000256" key="6">
    <source>
        <dbReference type="ARBA" id="ARBA00022989"/>
    </source>
</evidence>
<dbReference type="PANTHER" id="PTHR42982:SF8">
    <property type="entry name" value="SEC-INDEPENDENT PROTEIN TRANSLOCASE PROTEIN TATA"/>
    <property type="match status" value="1"/>
</dbReference>
<evidence type="ECO:0000256" key="2">
    <source>
        <dbReference type="ARBA" id="ARBA00022448"/>
    </source>
</evidence>
<dbReference type="Gene3D" id="1.20.5.3310">
    <property type="match status" value="1"/>
</dbReference>
<dbReference type="NCBIfam" id="TIGR01411">
    <property type="entry name" value="tatAE"/>
    <property type="match status" value="1"/>
</dbReference>
<organism evidence="11">
    <name type="scientific">Schaalia odontolytica</name>
    <dbReference type="NCBI Taxonomy" id="1660"/>
    <lineage>
        <taxon>Bacteria</taxon>
        <taxon>Bacillati</taxon>
        <taxon>Actinomycetota</taxon>
        <taxon>Actinomycetes</taxon>
        <taxon>Actinomycetales</taxon>
        <taxon>Actinomycetaceae</taxon>
        <taxon>Schaalia</taxon>
    </lineage>
</organism>
<comment type="subunit">
    <text evidence="9">The Tat system comprises two distinct complexes: a TatABC complex, containing multiple copies of TatA, TatB and TatC subunits, and a separate TatA complex, containing only TatA subunits. Substrates initially bind to the TatABC complex, which probably triggers association of the separate TatA complex to form the active translocon.</text>
</comment>
<dbReference type="NCBIfam" id="NF001854">
    <property type="entry name" value="PRK00575.1"/>
    <property type="match status" value="1"/>
</dbReference>
<dbReference type="InterPro" id="IPR006312">
    <property type="entry name" value="TatA/E"/>
</dbReference>
<evidence type="ECO:0000256" key="8">
    <source>
        <dbReference type="ARBA" id="ARBA00023136"/>
    </source>
</evidence>
<evidence type="ECO:0000256" key="1">
    <source>
        <dbReference type="ARBA" id="ARBA00004162"/>
    </source>
</evidence>
<dbReference type="InterPro" id="IPR003369">
    <property type="entry name" value="TatA/B/E"/>
</dbReference>
<comment type="subcellular location">
    <subcellularLocation>
        <location evidence="1 9">Cell membrane</location>
        <topology evidence="1 9">Single-pass membrane protein</topology>
    </subcellularLocation>
</comment>
<keyword evidence="6 9" id="KW-1133">Transmembrane helix</keyword>
<accession>A0A6N2SEB9</accession>
<dbReference type="EMBL" id="CACRSM010000002">
    <property type="protein sequence ID" value="VYS92043.1"/>
    <property type="molecule type" value="Genomic_DNA"/>
</dbReference>
<keyword evidence="8 9" id="KW-0472">Membrane</keyword>
<reference evidence="11" key="1">
    <citation type="submission" date="2019-11" db="EMBL/GenBank/DDBJ databases">
        <authorList>
            <person name="Feng L."/>
        </authorList>
    </citation>
    <scope>NUCLEOTIDE SEQUENCE</scope>
    <source>
        <strain evidence="11">AodontolyticusLFYP35</strain>
    </source>
</reference>
<dbReference type="PANTHER" id="PTHR42982">
    <property type="entry name" value="SEC-INDEPENDENT PROTEIN TRANSLOCASE PROTEIN TATA"/>
    <property type="match status" value="1"/>
</dbReference>
<dbReference type="GO" id="GO:0043953">
    <property type="term" value="P:protein transport by the Tat complex"/>
    <property type="evidence" value="ECO:0007669"/>
    <property type="project" value="UniProtKB-UniRule"/>
</dbReference>